<feature type="binding site" evidence="5">
    <location>
        <position position="49"/>
    </location>
    <ligand>
        <name>FAD</name>
        <dbReference type="ChEBI" id="CHEBI:57692"/>
    </ligand>
</feature>
<comment type="function">
    <text evidence="5">An FAD-requiring monooxygenase active on some tetracycline antibiotic derivatives, which leads to their inactivation. Hydroxylates carbon 11a of tetracycline and some analogs.</text>
</comment>
<sequence length="385" mass="41514">MDNTTRIAVVGAGLGGLACARGLQLHGKPVTVFERELSRDVRWQGGTLDLHADTGQAAMRAAGLYDRFHALARPEGQEQRALDPITAEIVRHDQPTETDDYAPEIDRGQLRDVFLDSLTEGTVQWGRAVTGVTSLGDGTSSLAFADGTTLDFDLVIGADGAWSRIRPAVSDAVPAYSGITFVETYLDDVDSRHPILARLVGNGTMMTLSRAKGLSAQRNSGGHIRVYAHLDVPLDWHVDTVDLDDDAAVRDYLLGVFDGWHEDLLGLLRENDGEFVNRPLYDLPIGHSWAHAPGITLLGDAAHLMPPFGVGANLAMLDGTDLADALATHTNVDDAVRAYESVMLPRSAAAAQACADLMESMNDEAPVDVDAIRRHLNDRILNPQA</sequence>
<dbReference type="SUPFAM" id="SSF51905">
    <property type="entry name" value="FAD/NAD(P)-binding domain"/>
    <property type="match status" value="1"/>
</dbReference>
<feature type="domain" description="FAD-binding" evidence="6">
    <location>
        <begin position="5"/>
        <end position="188"/>
    </location>
</feature>
<dbReference type="InterPro" id="IPR036188">
    <property type="entry name" value="FAD/NAD-bd_sf"/>
</dbReference>
<evidence type="ECO:0000256" key="1">
    <source>
        <dbReference type="ARBA" id="ARBA00022630"/>
    </source>
</evidence>
<comment type="subcellular location">
    <subcellularLocation>
        <location evidence="5">Cytoplasm</location>
    </subcellularLocation>
</comment>
<comment type="domain">
    <text evidence="5">Consists of an N-terminal FAD-binding domain with a Rossman fold and a C-terminal substrate-binding domain.</text>
</comment>
<comment type="similarity">
    <text evidence="5">Belongs to the aromatic-ring hydroxylase family. TetX subfamily.</text>
</comment>
<keyword evidence="5" id="KW-0963">Cytoplasm</keyword>
<keyword evidence="2 5" id="KW-0274">FAD</keyword>
<dbReference type="PANTHER" id="PTHR46972">
    <property type="entry name" value="MONOOXYGENASE ASQM-RELATED"/>
    <property type="match status" value="1"/>
</dbReference>
<keyword evidence="1 5" id="KW-0285">Flavoprotein</keyword>
<dbReference type="Pfam" id="PF01494">
    <property type="entry name" value="FAD_binding_3"/>
    <property type="match status" value="2"/>
</dbReference>
<comment type="catalytic activity">
    <reaction evidence="5">
        <text>a tetracycline + NADPH + O2 + H(+) = an 11a-hydroxytetracycline + NADP(+) + H2O</text>
        <dbReference type="Rhea" id="RHEA:61444"/>
        <dbReference type="ChEBI" id="CHEBI:15377"/>
        <dbReference type="ChEBI" id="CHEBI:15378"/>
        <dbReference type="ChEBI" id="CHEBI:15379"/>
        <dbReference type="ChEBI" id="CHEBI:57783"/>
        <dbReference type="ChEBI" id="CHEBI:58349"/>
        <dbReference type="ChEBI" id="CHEBI:144644"/>
        <dbReference type="ChEBI" id="CHEBI:144645"/>
    </reaction>
</comment>
<comment type="caution">
    <text evidence="7">The sequence shown here is derived from an EMBL/GenBank/DDBJ whole genome shotgun (WGS) entry which is preliminary data.</text>
</comment>
<dbReference type="GO" id="GO:0046677">
    <property type="term" value="P:response to antibiotic"/>
    <property type="evidence" value="ECO:0007669"/>
    <property type="project" value="InterPro"/>
</dbReference>
<comment type="subunit">
    <text evidence="5">Monomer.</text>
</comment>
<dbReference type="RefSeq" id="WP_132126239.1">
    <property type="nucleotide sequence ID" value="NZ_SLWS01000021.1"/>
</dbReference>
<dbReference type="Proteomes" id="UP000295680">
    <property type="component" value="Unassembled WGS sequence"/>
</dbReference>
<protein>
    <recommendedName>
        <fullName evidence="5">Flavin-dependent monooxygenase</fullName>
    </recommendedName>
    <alternativeName>
        <fullName evidence="5">TetX monooxygenase</fullName>
        <shortName evidence="5">TetX</shortName>
        <ecNumber evidence="5">1.14.13.-</ecNumber>
    </alternativeName>
</protein>
<gene>
    <name evidence="7" type="ORF">EV192_121122</name>
</gene>
<dbReference type="GO" id="GO:0004497">
    <property type="term" value="F:monooxygenase activity"/>
    <property type="evidence" value="ECO:0007669"/>
    <property type="project" value="UniProtKB-UniRule"/>
</dbReference>
<dbReference type="OrthoDB" id="3217377at2"/>
<dbReference type="InterPro" id="IPR043683">
    <property type="entry name" value="TetX_monooxygenase"/>
</dbReference>
<evidence type="ECO:0000256" key="2">
    <source>
        <dbReference type="ARBA" id="ARBA00022827"/>
    </source>
</evidence>
<dbReference type="EMBL" id="SLWS01000021">
    <property type="protein sequence ID" value="TCO45358.1"/>
    <property type="molecule type" value="Genomic_DNA"/>
</dbReference>
<dbReference type="PROSITE" id="PS51257">
    <property type="entry name" value="PROKAR_LIPOPROTEIN"/>
    <property type="match status" value="1"/>
</dbReference>
<organism evidence="7 8">
    <name type="scientific">Actinocrispum wychmicini</name>
    <dbReference type="NCBI Taxonomy" id="1213861"/>
    <lineage>
        <taxon>Bacteria</taxon>
        <taxon>Bacillati</taxon>
        <taxon>Actinomycetota</taxon>
        <taxon>Actinomycetes</taxon>
        <taxon>Pseudonocardiales</taxon>
        <taxon>Pseudonocardiaceae</taxon>
        <taxon>Actinocrispum</taxon>
    </lineage>
</organism>
<evidence type="ECO:0000259" key="6">
    <source>
        <dbReference type="Pfam" id="PF01494"/>
    </source>
</evidence>
<evidence type="ECO:0000256" key="3">
    <source>
        <dbReference type="ARBA" id="ARBA00023002"/>
    </source>
</evidence>
<keyword evidence="3 5" id="KW-0560">Oxidoreductase</keyword>
<keyword evidence="8" id="KW-1185">Reference proteome</keyword>
<dbReference type="GO" id="GO:0005737">
    <property type="term" value="C:cytoplasm"/>
    <property type="evidence" value="ECO:0007669"/>
    <property type="project" value="UniProtKB-SubCell"/>
</dbReference>
<feature type="domain" description="FAD-binding" evidence="6">
    <location>
        <begin position="295"/>
        <end position="352"/>
    </location>
</feature>
<keyword evidence="5" id="KW-0547">Nucleotide-binding</keyword>
<dbReference type="PRINTS" id="PR00420">
    <property type="entry name" value="RNGMNOXGNASE"/>
</dbReference>
<proteinExistence type="inferred from homology"/>
<reference evidence="7 8" key="1">
    <citation type="submission" date="2019-03" db="EMBL/GenBank/DDBJ databases">
        <title>Genomic Encyclopedia of Type Strains, Phase IV (KMG-IV): sequencing the most valuable type-strain genomes for metagenomic binning, comparative biology and taxonomic classification.</title>
        <authorList>
            <person name="Goeker M."/>
        </authorList>
    </citation>
    <scope>NUCLEOTIDE SEQUENCE [LARGE SCALE GENOMIC DNA]</scope>
    <source>
        <strain evidence="7 8">DSM 45934</strain>
    </source>
</reference>
<dbReference type="Gene3D" id="3.50.50.60">
    <property type="entry name" value="FAD/NAD(P)-binding domain"/>
    <property type="match status" value="1"/>
</dbReference>
<feature type="binding site" evidence="5">
    <location>
        <position position="42"/>
    </location>
    <ligand>
        <name>NADPH</name>
        <dbReference type="ChEBI" id="CHEBI:57783"/>
    </ligand>
</feature>
<dbReference type="PANTHER" id="PTHR46972:SF1">
    <property type="entry name" value="FAD DEPENDENT OXIDOREDUCTASE DOMAIN-CONTAINING PROTEIN"/>
    <property type="match status" value="1"/>
</dbReference>
<accession>A0A4R2IMY3</accession>
<evidence type="ECO:0000256" key="4">
    <source>
        <dbReference type="ARBA" id="ARBA00023033"/>
    </source>
</evidence>
<dbReference type="GO" id="GO:0071949">
    <property type="term" value="F:FAD binding"/>
    <property type="evidence" value="ECO:0007669"/>
    <property type="project" value="InterPro"/>
</dbReference>
<name>A0A4R2IMY3_9PSEU</name>
<keyword evidence="5" id="KW-0521">NADP</keyword>
<feature type="binding site" evidence="5">
    <location>
        <position position="107"/>
    </location>
    <ligand>
        <name>FAD</name>
        <dbReference type="ChEBI" id="CHEBI:57692"/>
    </ligand>
</feature>
<evidence type="ECO:0000313" key="8">
    <source>
        <dbReference type="Proteomes" id="UP000295680"/>
    </source>
</evidence>
<dbReference type="AlphaFoldDB" id="A0A4R2IMY3"/>
<dbReference type="InterPro" id="IPR002938">
    <property type="entry name" value="FAD-bd"/>
</dbReference>
<dbReference type="EC" id="1.14.13.-" evidence="5"/>
<feature type="binding site" evidence="5">
    <location>
        <position position="300"/>
    </location>
    <ligand>
        <name>FAD</name>
        <dbReference type="ChEBI" id="CHEBI:57692"/>
    </ligand>
</feature>
<evidence type="ECO:0000256" key="5">
    <source>
        <dbReference type="HAMAP-Rule" id="MF_00845"/>
    </source>
</evidence>
<evidence type="ECO:0000313" key="7">
    <source>
        <dbReference type="EMBL" id="TCO45358.1"/>
    </source>
</evidence>
<comment type="cofactor">
    <cofactor evidence="5">
        <name>FAD</name>
        <dbReference type="ChEBI" id="CHEBI:57692"/>
    </cofactor>
</comment>
<dbReference type="HAMAP" id="MF_00845">
    <property type="entry name" value="TetX_monooxygenase"/>
    <property type="match status" value="1"/>
</dbReference>
<keyword evidence="4 5" id="KW-0503">Monooxygenase</keyword>